<dbReference type="InterPro" id="IPR001736">
    <property type="entry name" value="PLipase_D/transphosphatidylase"/>
</dbReference>
<keyword evidence="4" id="KW-1185">Reference proteome</keyword>
<sequence>METDKQELKKQIDELHASYSEQIKAIEALNSEKHLDDQILQSEEIRQVFMDGLKSAKTEVCIISPWVSKKLVKDTYKSCFEELAKNNVVTKIIYGYGDPASTKYLDNKRRLENSREAIKEIKRIYQKLGKDYLLRVLESDTHDKLFIKDNEWYLIGSMNLLSSGIDHQNDNKELAEKRHNSKTVDIYKIMFFKDV</sequence>
<dbReference type="PROSITE" id="PS50035">
    <property type="entry name" value="PLD"/>
    <property type="match status" value="1"/>
</dbReference>
<feature type="coiled-coil region" evidence="1">
    <location>
        <begin position="5"/>
        <end position="32"/>
    </location>
</feature>
<accession>A0ABU3Z6C2</accession>
<proteinExistence type="predicted"/>
<dbReference type="RefSeq" id="WP_310746468.1">
    <property type="nucleotide sequence ID" value="NZ_JAWJZA010000010.1"/>
</dbReference>
<feature type="domain" description="PLD phosphodiesterase" evidence="2">
    <location>
        <begin position="137"/>
        <end position="164"/>
    </location>
</feature>
<evidence type="ECO:0000259" key="2">
    <source>
        <dbReference type="PROSITE" id="PS50035"/>
    </source>
</evidence>
<dbReference type="Pfam" id="PF13091">
    <property type="entry name" value="PLDc_2"/>
    <property type="match status" value="1"/>
</dbReference>
<comment type="caution">
    <text evidence="3">The sequence shown here is derived from an EMBL/GenBank/DDBJ whole genome shotgun (WGS) entry which is preliminary data.</text>
</comment>
<dbReference type="Proteomes" id="UP001272515">
    <property type="component" value="Unassembled WGS sequence"/>
</dbReference>
<evidence type="ECO:0000313" key="4">
    <source>
        <dbReference type="Proteomes" id="UP001272515"/>
    </source>
</evidence>
<dbReference type="InterPro" id="IPR025202">
    <property type="entry name" value="PLD-like_dom"/>
</dbReference>
<keyword evidence="1" id="KW-0175">Coiled coil</keyword>
<protein>
    <submittedName>
        <fullName evidence="3">Phospholipase D-like domain-containing protein</fullName>
    </submittedName>
</protein>
<evidence type="ECO:0000313" key="3">
    <source>
        <dbReference type="EMBL" id="MDV5087443.1"/>
    </source>
</evidence>
<gene>
    <name evidence="3" type="ORF">RVY80_01055</name>
</gene>
<evidence type="ECO:0000256" key="1">
    <source>
        <dbReference type="SAM" id="Coils"/>
    </source>
</evidence>
<dbReference type="Gene3D" id="3.30.870.10">
    <property type="entry name" value="Endonuclease Chain A"/>
    <property type="match status" value="1"/>
</dbReference>
<organism evidence="3 4">
    <name type="scientific">Veillonella absiana</name>
    <dbReference type="NCBI Taxonomy" id="3079305"/>
    <lineage>
        <taxon>Bacteria</taxon>
        <taxon>Bacillati</taxon>
        <taxon>Bacillota</taxon>
        <taxon>Negativicutes</taxon>
        <taxon>Veillonellales</taxon>
        <taxon>Veillonellaceae</taxon>
        <taxon>Veillonella</taxon>
    </lineage>
</organism>
<dbReference type="EMBL" id="JAWJZB010000001">
    <property type="protein sequence ID" value="MDV5087443.1"/>
    <property type="molecule type" value="Genomic_DNA"/>
</dbReference>
<name>A0ABU3Z6C2_9FIRM</name>
<reference evidence="3 4" key="1">
    <citation type="submission" date="2023-10" db="EMBL/GenBank/DDBJ databases">
        <title>Veillonella sp. nov., isolated from a pig farm feces dump.</title>
        <authorList>
            <person name="Chang Y.-H."/>
        </authorList>
    </citation>
    <scope>NUCLEOTIDE SEQUENCE [LARGE SCALE GENOMIC DNA]</scope>
    <source>
        <strain evidence="3 4">YH-vei2233</strain>
    </source>
</reference>
<dbReference type="SUPFAM" id="SSF56024">
    <property type="entry name" value="Phospholipase D/nuclease"/>
    <property type="match status" value="1"/>
</dbReference>